<evidence type="ECO:0000259" key="1">
    <source>
        <dbReference type="Pfam" id="PF09995"/>
    </source>
</evidence>
<proteinExistence type="predicted"/>
<reference evidence="2" key="1">
    <citation type="submission" date="2022-09" db="EMBL/GenBank/DDBJ databases">
        <title>Novosphingobium sp. Nov., a polycyclic aromatic hydrocarbon-degrading bacterium isolated form mangrove sediments in HongKong.</title>
        <authorList>
            <person name="Hu Z."/>
        </authorList>
    </citation>
    <scope>NUCLEOTIDE SEQUENCE</scope>
    <source>
        <strain evidence="2">HK4-1</strain>
    </source>
</reference>
<gene>
    <name evidence="2" type="ORF">NZK81_02840</name>
</gene>
<dbReference type="Proteomes" id="UP001165583">
    <property type="component" value="Unassembled WGS sequence"/>
</dbReference>
<evidence type="ECO:0000313" key="3">
    <source>
        <dbReference type="Proteomes" id="UP001165583"/>
    </source>
</evidence>
<evidence type="ECO:0000313" key="2">
    <source>
        <dbReference type="EMBL" id="MCT2398477.1"/>
    </source>
</evidence>
<dbReference type="InterPro" id="IPR018713">
    <property type="entry name" value="MPAB/Lcp_cat_dom"/>
</dbReference>
<keyword evidence="3" id="KW-1185">Reference proteome</keyword>
<dbReference type="PANTHER" id="PTHR36151:SF3">
    <property type="entry name" value="ER-BOUND OXYGENASE MPAB_MPAB'_RUBBER OXYGENASE CATALYTIC DOMAIN-CONTAINING PROTEIN"/>
    <property type="match status" value="1"/>
</dbReference>
<dbReference type="Pfam" id="PF09995">
    <property type="entry name" value="MPAB_Lcp_cat"/>
    <property type="match status" value="1"/>
</dbReference>
<dbReference type="PANTHER" id="PTHR36151">
    <property type="entry name" value="BLR2777 PROTEIN"/>
    <property type="match status" value="1"/>
</dbReference>
<dbReference type="EMBL" id="JANZXA010000001">
    <property type="protein sequence ID" value="MCT2398477.1"/>
    <property type="molecule type" value="Genomic_DNA"/>
</dbReference>
<comment type="caution">
    <text evidence="2">The sequence shown here is derived from an EMBL/GenBank/DDBJ whole genome shotgun (WGS) entry which is preliminary data.</text>
</comment>
<name>A0ABT2I0Z9_9SPHN</name>
<accession>A0ABT2I0Z9</accession>
<organism evidence="2 3">
    <name type="scientific">Novosphingobium mangrovi</name>
    <name type="common">ex Huang et al. 2023</name>
    <dbReference type="NCBI Taxonomy" id="2976432"/>
    <lineage>
        <taxon>Bacteria</taxon>
        <taxon>Pseudomonadati</taxon>
        <taxon>Pseudomonadota</taxon>
        <taxon>Alphaproteobacteria</taxon>
        <taxon>Sphingomonadales</taxon>
        <taxon>Sphingomonadaceae</taxon>
        <taxon>Novosphingobium</taxon>
    </lineage>
</organism>
<protein>
    <submittedName>
        <fullName evidence="2">Oxygenase MpaB family protein</fullName>
    </submittedName>
</protein>
<feature type="domain" description="ER-bound oxygenase mpaB/mpaB'/Rubber oxygenase catalytic" evidence="1">
    <location>
        <begin position="47"/>
        <end position="277"/>
    </location>
</feature>
<dbReference type="RefSeq" id="WP_260043630.1">
    <property type="nucleotide sequence ID" value="NZ_JANZXA010000001.1"/>
</dbReference>
<sequence>MAVRSPSDMLRGRLVRQVQAVFNDRSKGETPVVRSSNALFAPGSVIWRVHGDVTTMMIGGIAALLLQMLHPAALAGVWDHSAFRDDMLGRLRRTARFIAVTTFADRDQAMALIERVNTIHGAVHGTLPDGTPYSARDPELLAWVHTCEAYCFLEAWKRFGEGGMAREDQDTYFRQAAVIARMLGADPAPDCRSGAICQILNGCKDLVADERTRAVAERIVNQKSTHPALAPVQKALVLAAIDMLPDWARAMHGLELRSVTALAANASARVLAGTLRWGFAQRQVPAPPVSPMRLVG</sequence>